<dbReference type="Proteomes" id="UP000236726">
    <property type="component" value="Unassembled WGS sequence"/>
</dbReference>
<evidence type="ECO:0000256" key="3">
    <source>
        <dbReference type="ARBA" id="ARBA00022692"/>
    </source>
</evidence>
<feature type="transmembrane region" description="Helical" evidence="6">
    <location>
        <begin position="299"/>
        <end position="317"/>
    </location>
</feature>
<evidence type="ECO:0000256" key="4">
    <source>
        <dbReference type="ARBA" id="ARBA00022989"/>
    </source>
</evidence>
<feature type="transmembrane region" description="Helical" evidence="6">
    <location>
        <begin position="329"/>
        <end position="354"/>
    </location>
</feature>
<evidence type="ECO:0000256" key="5">
    <source>
        <dbReference type="ARBA" id="ARBA00023136"/>
    </source>
</evidence>
<accession>A0A1H5TM99</accession>
<feature type="transmembrane region" description="Helical" evidence="6">
    <location>
        <begin position="15"/>
        <end position="36"/>
    </location>
</feature>
<feature type="transmembrane region" description="Helical" evidence="6">
    <location>
        <begin position="253"/>
        <end position="272"/>
    </location>
</feature>
<reference evidence="8 9" key="1">
    <citation type="submission" date="2016-10" db="EMBL/GenBank/DDBJ databases">
        <authorList>
            <person name="de Groot N.N."/>
        </authorList>
    </citation>
    <scope>NUCLEOTIDE SEQUENCE [LARGE SCALE GENOMIC DNA]</scope>
    <source>
        <strain evidence="8 9">D15d</strain>
    </source>
</reference>
<gene>
    <name evidence="8" type="ORF">SAMN05216537_10521</name>
</gene>
<dbReference type="Pfam" id="PF02687">
    <property type="entry name" value="FtsX"/>
    <property type="match status" value="1"/>
</dbReference>
<dbReference type="RefSeq" id="WP_181022486.1">
    <property type="nucleotide sequence ID" value="NZ_FNUL01000005.1"/>
</dbReference>
<feature type="domain" description="ABC3 transporter permease C-terminal" evidence="7">
    <location>
        <begin position="255"/>
        <end position="360"/>
    </location>
</feature>
<sequence>MRRLLENVLRYKKSFVFVLIGQIVIYISVFGILNLYNNAENREKDRIESIYDSRIEIDLYKSQEKNIFSEDFLNIDKGNIVVTKGLSLSFSEQGMPNIVDLVLVNNEELPYKLIKGHIPGTEESDIGRNVVAIGRDKLKYAYEENGKQYITLATTKYEVVGVLGSNRSDFWDYKIVLNIHCISDKTLESINKDSEFKLELGSNNIDIFDIYKDVYVTLKSEDNGLNLESNKVKGLGESTVSTTLNRTGFAKKLSVALFCLCNCLVISEFFFIEHRKELEIEKTLGASNGFVIGKLFTRYVEISAIALLLFFIVTKAFEKIGLLSNIIRVNFINVLVVFATIIVIAILSLIYPYVKVVKIDVVEMRTRR</sequence>
<keyword evidence="5 6" id="KW-0472">Membrane</keyword>
<dbReference type="InterPro" id="IPR003838">
    <property type="entry name" value="ABC3_permease_C"/>
</dbReference>
<comment type="subcellular location">
    <subcellularLocation>
        <location evidence="1">Cell membrane</location>
        <topology evidence="1">Multi-pass membrane protein</topology>
    </subcellularLocation>
</comment>
<proteinExistence type="predicted"/>
<evidence type="ECO:0000313" key="8">
    <source>
        <dbReference type="EMBL" id="SEF63893.1"/>
    </source>
</evidence>
<dbReference type="GO" id="GO:0005886">
    <property type="term" value="C:plasma membrane"/>
    <property type="evidence" value="ECO:0007669"/>
    <property type="project" value="UniProtKB-SubCell"/>
</dbReference>
<evidence type="ECO:0000256" key="6">
    <source>
        <dbReference type="SAM" id="Phobius"/>
    </source>
</evidence>
<keyword evidence="2" id="KW-1003">Cell membrane</keyword>
<dbReference type="EMBL" id="FNUL01000005">
    <property type="protein sequence ID" value="SEF63893.1"/>
    <property type="molecule type" value="Genomic_DNA"/>
</dbReference>
<dbReference type="AlphaFoldDB" id="A0A1H5TM99"/>
<evidence type="ECO:0000313" key="9">
    <source>
        <dbReference type="Proteomes" id="UP000236726"/>
    </source>
</evidence>
<keyword evidence="9" id="KW-1185">Reference proteome</keyword>
<keyword evidence="4 6" id="KW-1133">Transmembrane helix</keyword>
<evidence type="ECO:0000259" key="7">
    <source>
        <dbReference type="Pfam" id="PF02687"/>
    </source>
</evidence>
<organism evidence="8 9">
    <name type="scientific">Lachnospira multipara</name>
    <dbReference type="NCBI Taxonomy" id="28051"/>
    <lineage>
        <taxon>Bacteria</taxon>
        <taxon>Bacillati</taxon>
        <taxon>Bacillota</taxon>
        <taxon>Clostridia</taxon>
        <taxon>Lachnospirales</taxon>
        <taxon>Lachnospiraceae</taxon>
        <taxon>Lachnospira</taxon>
    </lineage>
</organism>
<protein>
    <submittedName>
        <fullName evidence="8">FtsX-like permease family protein</fullName>
    </submittedName>
</protein>
<keyword evidence="3 6" id="KW-0812">Transmembrane</keyword>
<evidence type="ECO:0000256" key="1">
    <source>
        <dbReference type="ARBA" id="ARBA00004651"/>
    </source>
</evidence>
<evidence type="ECO:0000256" key="2">
    <source>
        <dbReference type="ARBA" id="ARBA00022475"/>
    </source>
</evidence>
<name>A0A1H5TM99_9FIRM</name>